<dbReference type="PROSITE" id="PS50045">
    <property type="entry name" value="SIGMA54_INTERACT_4"/>
    <property type="match status" value="1"/>
</dbReference>
<evidence type="ECO:0000256" key="2">
    <source>
        <dbReference type="ARBA" id="ARBA00022840"/>
    </source>
</evidence>
<dbReference type="CDD" id="cd00009">
    <property type="entry name" value="AAA"/>
    <property type="match status" value="1"/>
</dbReference>
<keyword evidence="9" id="KW-1185">Reference proteome</keyword>
<dbReference type="InterPro" id="IPR027417">
    <property type="entry name" value="P-loop_NTPase"/>
</dbReference>
<evidence type="ECO:0000259" key="7">
    <source>
        <dbReference type="PROSITE" id="PS50045"/>
    </source>
</evidence>
<dbReference type="PANTHER" id="PTHR32071:SF57">
    <property type="entry name" value="C4-DICARBOXYLATE TRANSPORT TRANSCRIPTIONAL REGULATORY PROTEIN DCTD"/>
    <property type="match status" value="1"/>
</dbReference>
<evidence type="ECO:0000313" key="8">
    <source>
        <dbReference type="EMBL" id="MBP1925600.1"/>
    </source>
</evidence>
<feature type="domain" description="Sigma-54 factor interaction" evidence="7">
    <location>
        <begin position="245"/>
        <end position="475"/>
    </location>
</feature>
<dbReference type="Pfam" id="PF25601">
    <property type="entry name" value="AAA_lid_14"/>
    <property type="match status" value="1"/>
</dbReference>
<gene>
    <name evidence="8" type="ORF">J2Z76_001459</name>
</gene>
<dbReference type="Pfam" id="PF00989">
    <property type="entry name" value="PAS"/>
    <property type="match status" value="1"/>
</dbReference>
<dbReference type="SUPFAM" id="SSF46689">
    <property type="entry name" value="Homeodomain-like"/>
    <property type="match status" value="1"/>
</dbReference>
<dbReference type="EMBL" id="JAGGKS010000003">
    <property type="protein sequence ID" value="MBP1925600.1"/>
    <property type="molecule type" value="Genomic_DNA"/>
</dbReference>
<dbReference type="InterPro" id="IPR058031">
    <property type="entry name" value="AAA_lid_NorR"/>
</dbReference>
<dbReference type="InterPro" id="IPR002197">
    <property type="entry name" value="HTH_Fis"/>
</dbReference>
<evidence type="ECO:0000256" key="1">
    <source>
        <dbReference type="ARBA" id="ARBA00022741"/>
    </source>
</evidence>
<proteinExistence type="predicted"/>
<accession>A0ABS4GD23</accession>
<evidence type="ECO:0000256" key="5">
    <source>
        <dbReference type="ARBA" id="ARBA00023163"/>
    </source>
</evidence>
<dbReference type="InterPro" id="IPR025943">
    <property type="entry name" value="Sigma_54_int_dom_ATP-bd_2"/>
</dbReference>
<dbReference type="InterPro" id="IPR009057">
    <property type="entry name" value="Homeodomain-like_sf"/>
</dbReference>
<comment type="caution">
    <text evidence="8">The sequence shown here is derived from an EMBL/GenBank/DDBJ whole genome shotgun (WGS) entry which is preliminary data.</text>
</comment>
<dbReference type="SUPFAM" id="SSF55785">
    <property type="entry name" value="PYP-like sensor domain (PAS domain)"/>
    <property type="match status" value="1"/>
</dbReference>
<dbReference type="PANTHER" id="PTHR32071">
    <property type="entry name" value="TRANSCRIPTIONAL REGULATORY PROTEIN"/>
    <property type="match status" value="1"/>
</dbReference>
<dbReference type="Gene3D" id="1.10.10.60">
    <property type="entry name" value="Homeodomain-like"/>
    <property type="match status" value="1"/>
</dbReference>
<organism evidence="8 9">
    <name type="scientific">Sedimentibacter acidaminivorans</name>
    <dbReference type="NCBI Taxonomy" id="913099"/>
    <lineage>
        <taxon>Bacteria</taxon>
        <taxon>Bacillati</taxon>
        <taxon>Bacillota</taxon>
        <taxon>Tissierellia</taxon>
        <taxon>Sedimentibacter</taxon>
    </lineage>
</organism>
<dbReference type="PROSITE" id="PS00675">
    <property type="entry name" value="SIGMA54_INTERACT_1"/>
    <property type="match status" value="1"/>
</dbReference>
<dbReference type="InterPro" id="IPR035965">
    <property type="entry name" value="PAS-like_dom_sf"/>
</dbReference>
<dbReference type="Gene3D" id="3.30.450.20">
    <property type="entry name" value="PAS domain"/>
    <property type="match status" value="1"/>
</dbReference>
<dbReference type="RefSeq" id="WP_209511320.1">
    <property type="nucleotide sequence ID" value="NZ_JAGGKS010000003.1"/>
</dbReference>
<keyword evidence="2" id="KW-0067">ATP-binding</keyword>
<evidence type="ECO:0000256" key="3">
    <source>
        <dbReference type="ARBA" id="ARBA00023015"/>
    </source>
</evidence>
<keyword evidence="1" id="KW-0547">Nucleotide-binding</keyword>
<dbReference type="Pfam" id="PF00158">
    <property type="entry name" value="Sigma54_activat"/>
    <property type="match status" value="1"/>
</dbReference>
<dbReference type="PROSITE" id="PS00688">
    <property type="entry name" value="SIGMA54_INTERACT_3"/>
    <property type="match status" value="1"/>
</dbReference>
<dbReference type="Pfam" id="PF02954">
    <property type="entry name" value="HTH_8"/>
    <property type="match status" value="1"/>
</dbReference>
<name>A0ABS4GD23_9FIRM</name>
<keyword evidence="6" id="KW-0175">Coiled coil</keyword>
<dbReference type="PRINTS" id="PR01590">
    <property type="entry name" value="HTHFIS"/>
</dbReference>
<dbReference type="PROSITE" id="PS00676">
    <property type="entry name" value="SIGMA54_INTERACT_2"/>
    <property type="match status" value="1"/>
</dbReference>
<dbReference type="Gene3D" id="1.10.8.60">
    <property type="match status" value="1"/>
</dbReference>
<dbReference type="NCBIfam" id="TIGR00229">
    <property type="entry name" value="sensory_box"/>
    <property type="match status" value="1"/>
</dbReference>
<dbReference type="CDD" id="cd00130">
    <property type="entry name" value="PAS"/>
    <property type="match status" value="1"/>
</dbReference>
<sequence length="558" mass="63753">MLDCLIEGILIIDSKNDFVVNKRFEEFFNTKIEEVSEVFDILEKNGLIDLLNIKQNIEKEVIINDRKLIVETLVIDSIEEYSYLLIIFKNIDNTEVENSQIDELKKSINSIKDILDNAYQGIVLINKDGNIIKWNYEKLFGIKEEDVLGKPVQEVIENTRLHIVVKTGQKELYDVQRIQGHNMIASRTPIIKDGEIIGAVGTVLFKDVKEVKDLVEKLKVLENTVDKYKREISNMYCANYTFDDIITQNKNMLKVKDIAIKSANSASTVMIQGESGTGKEYFAHAIHYASQRKDAPFIRVNCAAIPPELFESELFGYDSGAFTGAKKEGKIGKLELANGGTILFDEISSMPYNMQAKLLRVLEERELERVGSNIGIKIDIRIIACTNENLLNLVKEGRFRKDLYYRLNVVRINIPPLRDRLDDIPNLCEDILKQLLKNVGLPYKTVTEKAILAFQLYNWPGNVRELRNILERAANMSYNNYIDLNNLPDYINNILNMEDNNKDRSFLKDIVADVEIKAIMEAINITNGSRTEAAKLLGIHRTALYKKIDNYGINIKAI</sequence>
<dbReference type="SMART" id="SM00382">
    <property type="entry name" value="AAA"/>
    <property type="match status" value="1"/>
</dbReference>
<reference evidence="8 9" key="1">
    <citation type="submission" date="2021-03" db="EMBL/GenBank/DDBJ databases">
        <title>Genomic Encyclopedia of Type Strains, Phase IV (KMG-IV): sequencing the most valuable type-strain genomes for metagenomic binning, comparative biology and taxonomic classification.</title>
        <authorList>
            <person name="Goeker M."/>
        </authorList>
    </citation>
    <scope>NUCLEOTIDE SEQUENCE [LARGE SCALE GENOMIC DNA]</scope>
    <source>
        <strain evidence="8 9">DSM 24004</strain>
    </source>
</reference>
<keyword evidence="5" id="KW-0804">Transcription</keyword>
<dbReference type="InterPro" id="IPR003593">
    <property type="entry name" value="AAA+_ATPase"/>
</dbReference>
<keyword evidence="4" id="KW-0238">DNA-binding</keyword>
<evidence type="ECO:0000256" key="6">
    <source>
        <dbReference type="SAM" id="Coils"/>
    </source>
</evidence>
<dbReference type="Gene3D" id="3.40.50.300">
    <property type="entry name" value="P-loop containing nucleotide triphosphate hydrolases"/>
    <property type="match status" value="1"/>
</dbReference>
<dbReference type="InterPro" id="IPR025662">
    <property type="entry name" value="Sigma_54_int_dom_ATP-bd_1"/>
</dbReference>
<dbReference type="InterPro" id="IPR002078">
    <property type="entry name" value="Sigma_54_int"/>
</dbReference>
<evidence type="ECO:0000256" key="4">
    <source>
        <dbReference type="ARBA" id="ARBA00023125"/>
    </source>
</evidence>
<feature type="coiled-coil region" evidence="6">
    <location>
        <begin position="211"/>
        <end position="238"/>
    </location>
</feature>
<keyword evidence="3" id="KW-0805">Transcription regulation</keyword>
<dbReference type="SUPFAM" id="SSF52540">
    <property type="entry name" value="P-loop containing nucleoside triphosphate hydrolases"/>
    <property type="match status" value="1"/>
</dbReference>
<dbReference type="InterPro" id="IPR000014">
    <property type="entry name" value="PAS"/>
</dbReference>
<dbReference type="InterPro" id="IPR025944">
    <property type="entry name" value="Sigma_54_int_dom_CS"/>
</dbReference>
<dbReference type="InterPro" id="IPR013767">
    <property type="entry name" value="PAS_fold"/>
</dbReference>
<protein>
    <submittedName>
        <fullName evidence="8">PAS domain S-box-containing protein</fullName>
    </submittedName>
</protein>
<dbReference type="Proteomes" id="UP001519342">
    <property type="component" value="Unassembled WGS sequence"/>
</dbReference>
<evidence type="ECO:0000313" key="9">
    <source>
        <dbReference type="Proteomes" id="UP001519342"/>
    </source>
</evidence>